<evidence type="ECO:0000256" key="4">
    <source>
        <dbReference type="ARBA" id="ARBA00023052"/>
    </source>
</evidence>
<evidence type="ECO:0000256" key="1">
    <source>
        <dbReference type="ARBA" id="ARBA00001964"/>
    </source>
</evidence>
<dbReference type="SMART" id="SM00861">
    <property type="entry name" value="Transket_pyr"/>
    <property type="match status" value="1"/>
</dbReference>
<dbReference type="InterPro" id="IPR001017">
    <property type="entry name" value="DH_E1"/>
</dbReference>
<dbReference type="Pfam" id="PF02779">
    <property type="entry name" value="Transket_pyr"/>
    <property type="match status" value="1"/>
</dbReference>
<proteinExistence type="predicted"/>
<sequence>MPGYDRKFLLDMYERMVLIREFEDTVKFLFLEGTMPGTIHQCQGQEATAVGVCTALSSDDWITSTFRGHGHALAKGLAPQELMDELFGAETGCCKGRGGSMHVGNMSKGMVPGIAIVAGGIPLAAGMALSFKLENKPHVVASFFGDGAIAEGAFHEGVNMAAIWNLPLILVCENNLYGASTHVDLVMKNSRISDRAKSYGFRGETVDGNDVLAVYEAAQKAVAECRAGHGPVLLELMTYRRTGHSRRDPCHYQPKDEREAWAQRDPIERFAAKVQITAEEHELINTRIQKTLTAAVERAKVAPHPSASDLTDYVFAEASPRPSALNEQLNPVVSAGGSTRRLGIAEALREGITEEMAADPRVFCIGEDIGVPGGWGGAFTVTLGLEKRFPERMINTPIAELGFFGLATGAAVMGMRPIADVQYGDFLFLASDQIINNAAKLRYMSGGTISVPLVMRAPVGATGRGSQHAQNMERYFTGVPGLKVVAPSNAYDAKGLLKAALRDGNPVLMFEHKLLYGSKGARAEGGAVDASSDVPLEDYVVPIGKAAVRREGKRVTVLAWLLMVHYAMQVADELDAEVIDVRSLSPIDWETIGASVRKTGHAVIVEEGPVTGGVGAEIAAGIAERWPSVRVTRVASPDVPVPFTPVLENAYRPNADRISMGVREILEESHG</sequence>
<comment type="caution">
    <text evidence="6">The sequence shown here is derived from an EMBL/GenBank/DDBJ whole genome shotgun (WGS) entry which is preliminary data.</text>
</comment>
<dbReference type="CDD" id="cd07036">
    <property type="entry name" value="TPP_PYR_E1-PDHc-beta_like"/>
    <property type="match status" value="1"/>
</dbReference>
<keyword evidence="4" id="KW-0786">Thiamine pyrophosphate</keyword>
<organism evidence="6 7">
    <name type="scientific">Steroidobacter agaridevorans</name>
    <dbReference type="NCBI Taxonomy" id="2695856"/>
    <lineage>
        <taxon>Bacteria</taxon>
        <taxon>Pseudomonadati</taxon>
        <taxon>Pseudomonadota</taxon>
        <taxon>Gammaproteobacteria</taxon>
        <taxon>Steroidobacterales</taxon>
        <taxon>Steroidobacteraceae</taxon>
        <taxon>Steroidobacter</taxon>
    </lineage>
</organism>
<comment type="cofactor">
    <cofactor evidence="1">
        <name>thiamine diphosphate</name>
        <dbReference type="ChEBI" id="CHEBI:58937"/>
    </cofactor>
</comment>
<dbReference type="PANTHER" id="PTHR43257:SF2">
    <property type="entry name" value="PYRUVATE DEHYDROGENASE E1 COMPONENT SUBUNIT BETA"/>
    <property type="match status" value="1"/>
</dbReference>
<dbReference type="InterPro" id="IPR033248">
    <property type="entry name" value="Transketolase_C"/>
</dbReference>
<dbReference type="InterPro" id="IPR005475">
    <property type="entry name" value="Transketolase-like_Pyr-bd"/>
</dbReference>
<dbReference type="Pfam" id="PF02780">
    <property type="entry name" value="Transketolase_C"/>
    <property type="match status" value="1"/>
</dbReference>
<keyword evidence="7" id="KW-1185">Reference proteome</keyword>
<evidence type="ECO:0000313" key="7">
    <source>
        <dbReference type="Proteomes" id="UP000445000"/>
    </source>
</evidence>
<evidence type="ECO:0000256" key="3">
    <source>
        <dbReference type="ARBA" id="ARBA00023002"/>
    </source>
</evidence>
<evidence type="ECO:0000259" key="5">
    <source>
        <dbReference type="SMART" id="SM00861"/>
    </source>
</evidence>
<gene>
    <name evidence="6" type="primary">bkdA_1</name>
    <name evidence="6" type="ORF">GCM10011487_32420</name>
</gene>
<dbReference type="FunFam" id="3.40.50.970:FF:000001">
    <property type="entry name" value="Pyruvate dehydrogenase E1 beta subunit"/>
    <property type="match status" value="1"/>
</dbReference>
<protein>
    <submittedName>
        <fullName evidence="6">2-oxoisovalerate dehydrogenase E1</fullName>
    </submittedName>
</protein>
<dbReference type="Pfam" id="PF00676">
    <property type="entry name" value="E1_dh"/>
    <property type="match status" value="1"/>
</dbReference>
<reference evidence="7" key="1">
    <citation type="submission" date="2020-01" db="EMBL/GenBank/DDBJ databases">
        <title>'Steroidobacter agaridevorans' sp. nov., agar-degrading bacteria isolated from rhizosphere soils.</title>
        <authorList>
            <person name="Ikenaga M."/>
            <person name="Kataoka M."/>
            <person name="Murouchi A."/>
            <person name="Katsuragi S."/>
            <person name="Sakai M."/>
        </authorList>
    </citation>
    <scope>NUCLEOTIDE SEQUENCE [LARGE SCALE GENOMIC DNA]</scope>
    <source>
        <strain evidence="7">YU21-B</strain>
    </source>
</reference>
<dbReference type="SUPFAM" id="SSF52518">
    <property type="entry name" value="Thiamin diphosphate-binding fold (THDP-binding)"/>
    <property type="match status" value="2"/>
</dbReference>
<evidence type="ECO:0000256" key="2">
    <source>
        <dbReference type="ARBA" id="ARBA00003906"/>
    </source>
</evidence>
<evidence type="ECO:0000313" key="6">
    <source>
        <dbReference type="EMBL" id="GFE81242.1"/>
    </source>
</evidence>
<dbReference type="GO" id="GO:0016624">
    <property type="term" value="F:oxidoreductase activity, acting on the aldehyde or oxo group of donors, disulfide as acceptor"/>
    <property type="evidence" value="ECO:0007669"/>
    <property type="project" value="InterPro"/>
</dbReference>
<dbReference type="RefSeq" id="WP_161812918.1">
    <property type="nucleotide sequence ID" value="NZ_BLJN01000003.1"/>
</dbReference>
<keyword evidence="3" id="KW-0560">Oxidoreductase</keyword>
<dbReference type="PANTHER" id="PTHR43257">
    <property type="entry name" value="PYRUVATE DEHYDROGENASE E1 COMPONENT BETA SUBUNIT"/>
    <property type="match status" value="1"/>
</dbReference>
<dbReference type="SUPFAM" id="SSF52922">
    <property type="entry name" value="TK C-terminal domain-like"/>
    <property type="match status" value="1"/>
</dbReference>
<name>A0A829YF22_9GAMM</name>
<dbReference type="Proteomes" id="UP000445000">
    <property type="component" value="Unassembled WGS sequence"/>
</dbReference>
<dbReference type="CDD" id="cd02000">
    <property type="entry name" value="TPP_E1_PDC_ADC_BCADC"/>
    <property type="match status" value="1"/>
</dbReference>
<dbReference type="InterPro" id="IPR009014">
    <property type="entry name" value="Transketo_C/PFOR_II"/>
</dbReference>
<dbReference type="Gene3D" id="3.40.50.970">
    <property type="match status" value="2"/>
</dbReference>
<dbReference type="Gene3D" id="3.40.50.920">
    <property type="match status" value="1"/>
</dbReference>
<dbReference type="EMBL" id="BLJN01000003">
    <property type="protein sequence ID" value="GFE81242.1"/>
    <property type="molecule type" value="Genomic_DNA"/>
</dbReference>
<accession>A0A829YF22</accession>
<comment type="function">
    <text evidence="2">E1 component of the 2-oxoglutarate dehydrogenase (OGDH) complex which catalyzes the decarboxylation of 2-oxoglutarate, the first step in the conversion of 2-oxoglutarate to succinyl-CoA and CO(2).</text>
</comment>
<dbReference type="AlphaFoldDB" id="A0A829YF22"/>
<dbReference type="InterPro" id="IPR029061">
    <property type="entry name" value="THDP-binding"/>
</dbReference>
<feature type="domain" description="Transketolase-like pyrimidine-binding" evidence="5">
    <location>
        <begin position="342"/>
        <end position="518"/>
    </location>
</feature>